<dbReference type="Pfam" id="PF13358">
    <property type="entry name" value="DDE_3"/>
    <property type="match status" value="1"/>
</dbReference>
<keyword evidence="3" id="KW-1185">Reference proteome</keyword>
<sequence length="374" mass="42492">MQGRHSAIHIAVDDHTRATLTGWLRRQKTPVALAKRAQAILLLAAGQTFAAAARRVGLRERHVRKWALRYVTHGLEGLADKKRPGRKPVFAPEVALYVVKLACERPDVVGRSLSQWDSAELARQLVHDGVVEAISPQTVQRILASHQLKPWRHHLWLSPTVPRDATFAAQVTEIVTLYTRPLGTWEMVLCVDEKTSLQPRTRKAPTLAAQPGHPIRVEHEYTRKGALNLFAGFDTRTGTVYATTAERKRQVEFIAFLEQVDRETAPAITTMHVVLDNVRMHKGKQVQAWLAKHPRFVLHFPPVHCSWMNQVEQWFSILQRKRLQIADFADKTHLAERLMAFVAEWNEHAHPFRWSTKSVAKVMAKCENPVAKAA</sequence>
<name>A0A7V8SYI5_9BACT</name>
<dbReference type="AlphaFoldDB" id="A0A7V8SYI5"/>
<organism evidence="2 3">
    <name type="scientific">Candidatus Acidiferrum panamense</name>
    <dbReference type="NCBI Taxonomy" id="2741543"/>
    <lineage>
        <taxon>Bacteria</taxon>
        <taxon>Pseudomonadati</taxon>
        <taxon>Acidobacteriota</taxon>
        <taxon>Terriglobia</taxon>
        <taxon>Candidatus Acidiferrales</taxon>
        <taxon>Candidatus Acidiferrum</taxon>
    </lineage>
</organism>
<accession>A0A7V8SYI5</accession>
<dbReference type="InterPro" id="IPR047655">
    <property type="entry name" value="Transpos_IS630-like"/>
</dbReference>
<proteinExistence type="predicted"/>
<dbReference type="EMBL" id="JACDQQ010001779">
    <property type="protein sequence ID" value="MBA0087001.1"/>
    <property type="molecule type" value="Genomic_DNA"/>
</dbReference>
<dbReference type="InterPro" id="IPR009057">
    <property type="entry name" value="Homeodomain-like_sf"/>
</dbReference>
<evidence type="ECO:0000313" key="2">
    <source>
        <dbReference type="EMBL" id="MBA0087001.1"/>
    </source>
</evidence>
<dbReference type="GO" id="GO:0003676">
    <property type="term" value="F:nucleic acid binding"/>
    <property type="evidence" value="ECO:0007669"/>
    <property type="project" value="InterPro"/>
</dbReference>
<dbReference type="Proteomes" id="UP000567293">
    <property type="component" value="Unassembled WGS sequence"/>
</dbReference>
<dbReference type="SUPFAM" id="SSF46689">
    <property type="entry name" value="Homeodomain-like"/>
    <property type="match status" value="1"/>
</dbReference>
<dbReference type="InterPro" id="IPR038717">
    <property type="entry name" value="Tc1-like_DDE_dom"/>
</dbReference>
<dbReference type="InterPro" id="IPR036397">
    <property type="entry name" value="RNaseH_sf"/>
</dbReference>
<dbReference type="Pfam" id="PF13565">
    <property type="entry name" value="HTH_32"/>
    <property type="match status" value="1"/>
</dbReference>
<evidence type="ECO:0000259" key="1">
    <source>
        <dbReference type="Pfam" id="PF13358"/>
    </source>
</evidence>
<dbReference type="InterPro" id="IPR012337">
    <property type="entry name" value="RNaseH-like_sf"/>
</dbReference>
<protein>
    <submittedName>
        <fullName evidence="2">IS630 family transposase</fullName>
    </submittedName>
</protein>
<evidence type="ECO:0000313" key="3">
    <source>
        <dbReference type="Proteomes" id="UP000567293"/>
    </source>
</evidence>
<comment type="caution">
    <text evidence="2">The sequence shown here is derived from an EMBL/GenBank/DDBJ whole genome shotgun (WGS) entry which is preliminary data.</text>
</comment>
<reference evidence="2" key="1">
    <citation type="submission" date="2020-06" db="EMBL/GenBank/DDBJ databases">
        <title>Legume-microbial interactions unlock mineral nutrients during tropical forest succession.</title>
        <authorList>
            <person name="Epihov D.Z."/>
        </authorList>
    </citation>
    <scope>NUCLEOTIDE SEQUENCE [LARGE SCALE GENOMIC DNA]</scope>
    <source>
        <strain evidence="2">Pan2503</strain>
    </source>
</reference>
<dbReference type="NCBIfam" id="NF033545">
    <property type="entry name" value="transpos_IS630"/>
    <property type="match status" value="1"/>
</dbReference>
<dbReference type="SUPFAM" id="SSF53098">
    <property type="entry name" value="Ribonuclease H-like"/>
    <property type="match status" value="1"/>
</dbReference>
<gene>
    <name evidence="2" type="ORF">HRJ53_18620</name>
</gene>
<dbReference type="Gene3D" id="3.30.420.10">
    <property type="entry name" value="Ribonuclease H-like superfamily/Ribonuclease H"/>
    <property type="match status" value="1"/>
</dbReference>
<feature type="domain" description="Tc1-like transposase DDE" evidence="1">
    <location>
        <begin position="188"/>
        <end position="333"/>
    </location>
</feature>